<dbReference type="Gene3D" id="3.40.50.150">
    <property type="entry name" value="Vaccinia Virus protein VP39"/>
    <property type="match status" value="1"/>
</dbReference>
<dbReference type="EMBL" id="MN740267">
    <property type="protein sequence ID" value="QHT96742.1"/>
    <property type="molecule type" value="Genomic_DNA"/>
</dbReference>
<accession>A0A6C0IUI3</accession>
<dbReference type="InterPro" id="IPR029063">
    <property type="entry name" value="SAM-dependent_MTases_sf"/>
</dbReference>
<sequence>MSTGHKTYHEKPEYEEEFKLKYGFGRSYAMCRRAKYTPPGTSSEYFEKFNTSLEAVLRTNPDAPIEGGSTVAHIPLFKKLLKPYKKKSILIAEIGFNAGTSAECFLKCAPKAKMVSFDLIHHKYIMTAKKYINHKYPGRHTLIGGNSLETVPAFAEMFGEQKMDVIFIDGNHLYDFAVGDIVNMKKLSTKKTLVILDNVAPHRGCSVEVYLAWYHLLNIGYIKHIGFEELNTYDITLKENPKVKPFIDGGAWFSYNMKYDGDIKRDIKTFEAGKLPIPKKLPDFDHINRIIPGWELSKKYQALTRNPKADQRAVKVIKAKLDYLYNKTIQTGVYYVDDFYKSR</sequence>
<proteinExistence type="predicted"/>
<dbReference type="Pfam" id="PF13578">
    <property type="entry name" value="Methyltransf_24"/>
    <property type="match status" value="1"/>
</dbReference>
<reference evidence="1" key="1">
    <citation type="journal article" date="2020" name="Nature">
        <title>Giant virus diversity and host interactions through global metagenomics.</title>
        <authorList>
            <person name="Schulz F."/>
            <person name="Roux S."/>
            <person name="Paez-Espino D."/>
            <person name="Jungbluth S."/>
            <person name="Walsh D.A."/>
            <person name="Denef V.J."/>
            <person name="McMahon K.D."/>
            <person name="Konstantinidis K.T."/>
            <person name="Eloe-Fadrosh E.A."/>
            <person name="Kyrpides N.C."/>
            <person name="Woyke T."/>
        </authorList>
    </citation>
    <scope>NUCLEOTIDE SEQUENCE</scope>
    <source>
        <strain evidence="1">GVMAG-M-3300024336-7</strain>
    </source>
</reference>
<evidence type="ECO:0008006" key="2">
    <source>
        <dbReference type="Google" id="ProtNLM"/>
    </source>
</evidence>
<dbReference type="SUPFAM" id="SSF53335">
    <property type="entry name" value="S-adenosyl-L-methionine-dependent methyltransferases"/>
    <property type="match status" value="1"/>
</dbReference>
<name>A0A6C0IUI3_9ZZZZ</name>
<organism evidence="1">
    <name type="scientific">viral metagenome</name>
    <dbReference type="NCBI Taxonomy" id="1070528"/>
    <lineage>
        <taxon>unclassified sequences</taxon>
        <taxon>metagenomes</taxon>
        <taxon>organismal metagenomes</taxon>
    </lineage>
</organism>
<evidence type="ECO:0000313" key="1">
    <source>
        <dbReference type="EMBL" id="QHT96742.1"/>
    </source>
</evidence>
<protein>
    <recommendedName>
        <fullName evidence="2">Methyltransferase</fullName>
    </recommendedName>
</protein>
<dbReference type="AlphaFoldDB" id="A0A6C0IUI3"/>